<dbReference type="Gene3D" id="3.30.420.10">
    <property type="entry name" value="Ribonuclease H-like superfamily/Ribonuclease H"/>
    <property type="match status" value="1"/>
</dbReference>
<gene>
    <name evidence="1" type="ORF">L873DRAFT_1846485</name>
</gene>
<evidence type="ECO:0000313" key="2">
    <source>
        <dbReference type="Proteomes" id="UP000276215"/>
    </source>
</evidence>
<dbReference type="STRING" id="1336337.A0A3N4JCX5"/>
<evidence type="ECO:0008006" key="3">
    <source>
        <dbReference type="Google" id="ProtNLM"/>
    </source>
</evidence>
<evidence type="ECO:0000313" key="1">
    <source>
        <dbReference type="EMBL" id="RPA94541.1"/>
    </source>
</evidence>
<sequence>MTFDQLSICLEVKKETAQQVFKKIAECSLPGYRIQDMVATVELGDKIWKQPATPERLPQGSPESNRMRELALEYVEHWLMTFPEISQEAGIDISPATAYCIMNKHHNLFYYKCWAKPPLSLQGKLDRLELVNWGLAQPIETFVFSNEMTFEVGGPRRLWNTTREKGEDPYALATPDKYKSSLSIIVSGSIALGFKGPFWRQNATIPGTLEYEYLQALNCMMTDYNANWGPNEPHSETGRYYWLVEGDAGNHTTAARMDKEEAAVQGINRIPKWPANSPDFNEIQPCWNYLKDVIMEYDFTGTSEQTRQEVVNTLKLEWAHMPQELVDCFCMNFHLNLLQVRA</sequence>
<accession>A0A3N4JCX5</accession>
<dbReference type="EMBL" id="ML120435">
    <property type="protein sequence ID" value="RPA94541.1"/>
    <property type="molecule type" value="Genomic_DNA"/>
</dbReference>
<dbReference type="Proteomes" id="UP000276215">
    <property type="component" value="Unassembled WGS sequence"/>
</dbReference>
<name>A0A3N4JCX5_9PEZI</name>
<reference evidence="1 2" key="1">
    <citation type="journal article" date="2018" name="Nat. Ecol. Evol.">
        <title>Pezizomycetes genomes reveal the molecular basis of ectomycorrhizal truffle lifestyle.</title>
        <authorList>
            <person name="Murat C."/>
            <person name="Payen T."/>
            <person name="Noel B."/>
            <person name="Kuo A."/>
            <person name="Morin E."/>
            <person name="Chen J."/>
            <person name="Kohler A."/>
            <person name="Krizsan K."/>
            <person name="Balestrini R."/>
            <person name="Da Silva C."/>
            <person name="Montanini B."/>
            <person name="Hainaut M."/>
            <person name="Levati E."/>
            <person name="Barry K.W."/>
            <person name="Belfiori B."/>
            <person name="Cichocki N."/>
            <person name="Clum A."/>
            <person name="Dockter R.B."/>
            <person name="Fauchery L."/>
            <person name="Guy J."/>
            <person name="Iotti M."/>
            <person name="Le Tacon F."/>
            <person name="Lindquist E.A."/>
            <person name="Lipzen A."/>
            <person name="Malagnac F."/>
            <person name="Mello A."/>
            <person name="Molinier V."/>
            <person name="Miyauchi S."/>
            <person name="Poulain J."/>
            <person name="Riccioni C."/>
            <person name="Rubini A."/>
            <person name="Sitrit Y."/>
            <person name="Splivallo R."/>
            <person name="Traeger S."/>
            <person name="Wang M."/>
            <person name="Zifcakova L."/>
            <person name="Wipf D."/>
            <person name="Zambonelli A."/>
            <person name="Paolocci F."/>
            <person name="Nowrousian M."/>
            <person name="Ottonello S."/>
            <person name="Baldrian P."/>
            <person name="Spatafora J.W."/>
            <person name="Henrissat B."/>
            <person name="Nagy L.G."/>
            <person name="Aury J.M."/>
            <person name="Wincker P."/>
            <person name="Grigoriev I.V."/>
            <person name="Bonfante P."/>
            <person name="Martin F.M."/>
        </authorList>
    </citation>
    <scope>NUCLEOTIDE SEQUENCE [LARGE SCALE GENOMIC DNA]</scope>
    <source>
        <strain evidence="1 2">120613-1</strain>
    </source>
</reference>
<keyword evidence="2" id="KW-1185">Reference proteome</keyword>
<dbReference type="GO" id="GO:0003676">
    <property type="term" value="F:nucleic acid binding"/>
    <property type="evidence" value="ECO:0007669"/>
    <property type="project" value="InterPro"/>
</dbReference>
<dbReference type="AlphaFoldDB" id="A0A3N4JCX5"/>
<organism evidence="1 2">
    <name type="scientific">Choiromyces venosus 120613-1</name>
    <dbReference type="NCBI Taxonomy" id="1336337"/>
    <lineage>
        <taxon>Eukaryota</taxon>
        <taxon>Fungi</taxon>
        <taxon>Dikarya</taxon>
        <taxon>Ascomycota</taxon>
        <taxon>Pezizomycotina</taxon>
        <taxon>Pezizomycetes</taxon>
        <taxon>Pezizales</taxon>
        <taxon>Tuberaceae</taxon>
        <taxon>Choiromyces</taxon>
    </lineage>
</organism>
<protein>
    <recommendedName>
        <fullName evidence="3">Tc1-like transposase DDE domain-containing protein</fullName>
    </recommendedName>
</protein>
<dbReference type="InterPro" id="IPR036397">
    <property type="entry name" value="RNaseH_sf"/>
</dbReference>
<proteinExistence type="predicted"/>